<dbReference type="AlphaFoldDB" id="A0A2H0RI97"/>
<dbReference type="GO" id="GO:0032153">
    <property type="term" value="C:cell division site"/>
    <property type="evidence" value="ECO:0007669"/>
    <property type="project" value="UniProtKB-UniRule"/>
</dbReference>
<comment type="subcellular location">
    <subcellularLocation>
        <location evidence="5">Cell membrane</location>
        <topology evidence="5">Peripheral membrane protein</topology>
        <orientation evidence="5">Cytoplasmic side</orientation>
    </subcellularLocation>
    <text evidence="5">Localizes to the Z ring in an FtsZ-dependent manner. Targeted to the membrane through a conserved C-terminal amphipathic helix.</text>
</comment>
<dbReference type="InterPro" id="IPR050696">
    <property type="entry name" value="FtsA/MreB"/>
</dbReference>
<evidence type="ECO:0000256" key="5">
    <source>
        <dbReference type="HAMAP-Rule" id="MF_02033"/>
    </source>
</evidence>
<dbReference type="HAMAP" id="MF_02033">
    <property type="entry name" value="FtsA"/>
    <property type="match status" value="1"/>
</dbReference>
<accession>A0A2H0RI97</accession>
<comment type="similarity">
    <text evidence="5">Belongs to the FtsA/MreB family.</text>
</comment>
<proteinExistence type="inferred from homology"/>
<dbReference type="GO" id="GO:0009898">
    <property type="term" value="C:cytoplasmic side of plasma membrane"/>
    <property type="evidence" value="ECO:0007669"/>
    <property type="project" value="UniProtKB-UniRule"/>
</dbReference>
<dbReference type="NCBIfam" id="TIGR01174">
    <property type="entry name" value="ftsA"/>
    <property type="match status" value="1"/>
</dbReference>
<evidence type="ECO:0000313" key="7">
    <source>
        <dbReference type="EMBL" id="PIR45754.1"/>
    </source>
</evidence>
<keyword evidence="2 5" id="KW-0132">Cell division</keyword>
<dbReference type="PANTHER" id="PTHR32432:SF4">
    <property type="entry name" value="CELL DIVISION PROTEIN FTSA"/>
    <property type="match status" value="1"/>
</dbReference>
<evidence type="ECO:0000313" key="8">
    <source>
        <dbReference type="Proteomes" id="UP000230431"/>
    </source>
</evidence>
<dbReference type="GO" id="GO:0043093">
    <property type="term" value="P:FtsZ-dependent cytokinesis"/>
    <property type="evidence" value="ECO:0007669"/>
    <property type="project" value="UniProtKB-UniRule"/>
</dbReference>
<protein>
    <recommendedName>
        <fullName evidence="5">Cell division protein FtsA</fullName>
    </recommendedName>
</protein>
<evidence type="ECO:0000259" key="6">
    <source>
        <dbReference type="SMART" id="SM00842"/>
    </source>
</evidence>
<dbReference type="Pfam" id="PF02491">
    <property type="entry name" value="SHS2_FTSA"/>
    <property type="match status" value="1"/>
</dbReference>
<dbReference type="CDD" id="cd24048">
    <property type="entry name" value="ASKHA_NBD_FtsA"/>
    <property type="match status" value="1"/>
</dbReference>
<dbReference type="EMBL" id="PCYK01000029">
    <property type="protein sequence ID" value="PIR45754.1"/>
    <property type="molecule type" value="Genomic_DNA"/>
</dbReference>
<keyword evidence="1 5" id="KW-1003">Cell membrane</keyword>
<dbReference type="PIRSF" id="PIRSF003101">
    <property type="entry name" value="FtsA"/>
    <property type="match status" value="1"/>
</dbReference>
<dbReference type="InterPro" id="IPR003494">
    <property type="entry name" value="SHS2_FtsA"/>
</dbReference>
<dbReference type="Pfam" id="PF14450">
    <property type="entry name" value="FtsA"/>
    <property type="match status" value="1"/>
</dbReference>
<evidence type="ECO:0000256" key="1">
    <source>
        <dbReference type="ARBA" id="ARBA00022475"/>
    </source>
</evidence>
<evidence type="ECO:0000256" key="4">
    <source>
        <dbReference type="ARBA" id="ARBA00023306"/>
    </source>
</evidence>
<keyword evidence="4 5" id="KW-0131">Cell cycle</keyword>
<reference evidence="7 8" key="1">
    <citation type="submission" date="2017-09" db="EMBL/GenBank/DDBJ databases">
        <title>Depth-based differentiation of microbial function through sediment-hosted aquifers and enrichment of novel symbionts in the deep terrestrial subsurface.</title>
        <authorList>
            <person name="Probst A.J."/>
            <person name="Ladd B."/>
            <person name="Jarett J.K."/>
            <person name="Geller-Mcgrath D.E."/>
            <person name="Sieber C.M."/>
            <person name="Emerson J.B."/>
            <person name="Anantharaman K."/>
            <person name="Thomas B.C."/>
            <person name="Malmstrom R."/>
            <person name="Stieglmeier M."/>
            <person name="Klingl A."/>
            <person name="Woyke T."/>
            <person name="Ryan C.M."/>
            <person name="Banfield J.F."/>
        </authorList>
    </citation>
    <scope>NUCLEOTIDE SEQUENCE [LARGE SCALE GENOMIC DNA]</scope>
    <source>
        <strain evidence="7">CG10_big_fil_rev_8_21_14_0_10_49_38</strain>
    </source>
</reference>
<dbReference type="InterPro" id="IPR020823">
    <property type="entry name" value="Cell_div_FtsA"/>
</dbReference>
<name>A0A2H0RI97_9BACT</name>
<dbReference type="InterPro" id="IPR043129">
    <property type="entry name" value="ATPase_NBD"/>
</dbReference>
<feature type="domain" description="SHS2" evidence="6">
    <location>
        <begin position="7"/>
        <end position="197"/>
    </location>
</feature>
<sequence>MANRNIIAGLDIGTTWVRLIVCDLKPGDPAPQVLTMVKKPARGLRRGYVINPEEVTAVVRETIAEAERNAKVPVRRVVLGLSGVSVDSRLAEGAMSTASARAEISLTDINRAIEASERNLPEMANRQVITRQAITYKIDGKKVLGRPEGLSGSKFEVKTIFVTCLQQHLEDLVSAVEAAGVTVEDIVPSPLATGLAVTTKAQKMAGCVVVNIGAQTTAIAVFEEELPISVQIFPLGSLDITNDIALGFRIPLEEAERVKRGEGEPIGTKKKLDEIIEARLSDIFEFIERHLKRLGVAGLLPAGMMITGGGASINEIEDLAKNYFKLPARLAVTTLAANSKSQIRDITWATAYGLCLHRLEENDLKPSGLELLKTAKAKLVGWLREFIP</sequence>
<dbReference type="Gene3D" id="3.30.420.40">
    <property type="match status" value="3"/>
</dbReference>
<dbReference type="SUPFAM" id="SSF53067">
    <property type="entry name" value="Actin-like ATPase domain"/>
    <property type="match status" value="2"/>
</dbReference>
<comment type="caution">
    <text evidence="7">The sequence shown here is derived from an EMBL/GenBank/DDBJ whole genome shotgun (WGS) entry which is preliminary data.</text>
</comment>
<dbReference type="SMART" id="SM00842">
    <property type="entry name" value="FtsA"/>
    <property type="match status" value="1"/>
</dbReference>
<evidence type="ECO:0000256" key="3">
    <source>
        <dbReference type="ARBA" id="ARBA00023136"/>
    </source>
</evidence>
<comment type="subunit">
    <text evidence="5">Self-interacts. Interacts with FtsZ.</text>
</comment>
<dbReference type="PANTHER" id="PTHR32432">
    <property type="entry name" value="CELL DIVISION PROTEIN FTSA-RELATED"/>
    <property type="match status" value="1"/>
</dbReference>
<gene>
    <name evidence="5 7" type="primary">ftsA</name>
    <name evidence="7" type="ORF">COV08_03210</name>
</gene>
<organism evidence="7 8">
    <name type="scientific">Candidatus Vogelbacteria bacterium CG10_big_fil_rev_8_21_14_0_10_49_38</name>
    <dbReference type="NCBI Taxonomy" id="1975043"/>
    <lineage>
        <taxon>Bacteria</taxon>
        <taxon>Candidatus Vogeliibacteriota</taxon>
    </lineage>
</organism>
<keyword evidence="3 5" id="KW-0472">Membrane</keyword>
<dbReference type="Proteomes" id="UP000230431">
    <property type="component" value="Unassembled WGS sequence"/>
</dbReference>
<comment type="function">
    <text evidence="5">Cell division protein that is involved in the assembly of the Z ring. May serve as a membrane anchor for the Z ring.</text>
</comment>
<evidence type="ECO:0000256" key="2">
    <source>
        <dbReference type="ARBA" id="ARBA00022618"/>
    </source>
</evidence>